<dbReference type="AlphaFoldDB" id="A0AAN9TQZ3"/>
<keyword evidence="3" id="KW-1185">Reference proteome</keyword>
<evidence type="ECO:0000256" key="1">
    <source>
        <dbReference type="SAM" id="MobiDB-lite"/>
    </source>
</evidence>
<feature type="region of interest" description="Disordered" evidence="1">
    <location>
        <begin position="384"/>
        <end position="404"/>
    </location>
</feature>
<feature type="region of interest" description="Disordered" evidence="1">
    <location>
        <begin position="121"/>
        <end position="149"/>
    </location>
</feature>
<reference evidence="2 3" key="1">
    <citation type="submission" date="2024-03" db="EMBL/GenBank/DDBJ databases">
        <title>Adaptation during the transition from Ophiocordyceps entomopathogen to insect associate is accompanied by gene loss and intensified selection.</title>
        <authorList>
            <person name="Ward C.M."/>
            <person name="Onetto C.A."/>
            <person name="Borneman A.R."/>
        </authorList>
    </citation>
    <scope>NUCLEOTIDE SEQUENCE [LARGE SCALE GENOMIC DNA]</scope>
    <source>
        <strain evidence="2">AWRI1</strain>
        <tissue evidence="2">Single Adult Female</tissue>
    </source>
</reference>
<gene>
    <name evidence="2" type="ORF">V9T40_003584</name>
</gene>
<proteinExistence type="predicted"/>
<organism evidence="2 3">
    <name type="scientific">Parthenolecanium corni</name>
    <dbReference type="NCBI Taxonomy" id="536013"/>
    <lineage>
        <taxon>Eukaryota</taxon>
        <taxon>Metazoa</taxon>
        <taxon>Ecdysozoa</taxon>
        <taxon>Arthropoda</taxon>
        <taxon>Hexapoda</taxon>
        <taxon>Insecta</taxon>
        <taxon>Pterygota</taxon>
        <taxon>Neoptera</taxon>
        <taxon>Paraneoptera</taxon>
        <taxon>Hemiptera</taxon>
        <taxon>Sternorrhyncha</taxon>
        <taxon>Coccoidea</taxon>
        <taxon>Coccidae</taxon>
        <taxon>Parthenolecanium</taxon>
    </lineage>
</organism>
<evidence type="ECO:0000313" key="3">
    <source>
        <dbReference type="Proteomes" id="UP001367676"/>
    </source>
</evidence>
<feature type="compositionally biased region" description="Polar residues" evidence="1">
    <location>
        <begin position="133"/>
        <end position="149"/>
    </location>
</feature>
<evidence type="ECO:0000313" key="2">
    <source>
        <dbReference type="EMBL" id="KAK7603585.1"/>
    </source>
</evidence>
<dbReference type="Proteomes" id="UP001367676">
    <property type="component" value="Unassembled WGS sequence"/>
</dbReference>
<protein>
    <submittedName>
        <fullName evidence="2">Uncharacterized protein</fullName>
    </submittedName>
</protein>
<feature type="region of interest" description="Disordered" evidence="1">
    <location>
        <begin position="196"/>
        <end position="216"/>
    </location>
</feature>
<dbReference type="EMBL" id="JBBCAQ010000006">
    <property type="protein sequence ID" value="KAK7603585.1"/>
    <property type="molecule type" value="Genomic_DNA"/>
</dbReference>
<accession>A0AAN9TQZ3</accession>
<feature type="region of interest" description="Disordered" evidence="1">
    <location>
        <begin position="93"/>
        <end position="112"/>
    </location>
</feature>
<sequence length="404" mass="45247">MKQSNGSPGPINVYFDYEDGDRYNGFLQIAYPCYGKSISGRTTDNQKHINLYRISSGPRIDSFIVYTHLFNQLDYKIKHFHENVKLKEIWAPREDSQSTEAGPSEPARKRARIDETLFQTRTSMLPRNEPAHPTTTGKQQVTPTDPSQDQQLANQTEALPYPTLIQQRAIQAGVLPQQPPPRSQQLTLQEVGSSSYFPNQSQQLTPPQVGSSRDIPSQGQLLPIQARNFPYQPLPTGQQPTPPQVESSNFYTEDYLLDLLGFADQPPPDHQITPSEVGPSYDVSSQDQPFAIQAEGLPDQSADQLLDYLPGGYSSSFLNLLGPGQEQPSVDYGFHYQQPLVDEGQQQPTVDYGFYYQQPSVDEGQEQPTVDYGVYYQQPSVDEGFLGDIVKPQDTDYPDPPANP</sequence>
<name>A0AAN9TQZ3_9HEMI</name>
<comment type="caution">
    <text evidence="2">The sequence shown here is derived from an EMBL/GenBank/DDBJ whole genome shotgun (WGS) entry which is preliminary data.</text>
</comment>